<dbReference type="RefSeq" id="WP_189091935.1">
    <property type="nucleotide sequence ID" value="NZ_BMQL01000025.1"/>
</dbReference>
<dbReference type="Pfam" id="PF00728">
    <property type="entry name" value="Glyco_hydro_20"/>
    <property type="match status" value="1"/>
</dbReference>
<feature type="chain" id="PRO_5037342502" description="Beta-N-acetylhexosaminidase" evidence="6">
    <location>
        <begin position="24"/>
        <end position="692"/>
    </location>
</feature>
<dbReference type="InterPro" id="IPR015883">
    <property type="entry name" value="Glyco_hydro_20_cat"/>
</dbReference>
<evidence type="ECO:0000259" key="8">
    <source>
        <dbReference type="Pfam" id="PF02838"/>
    </source>
</evidence>
<keyword evidence="3" id="KW-0378">Hydrolase</keyword>
<dbReference type="SUPFAM" id="SSF51445">
    <property type="entry name" value="(Trans)glycosidases"/>
    <property type="match status" value="1"/>
</dbReference>
<evidence type="ECO:0000256" key="1">
    <source>
        <dbReference type="ARBA" id="ARBA00006285"/>
    </source>
</evidence>
<organism evidence="9 10">
    <name type="scientific">Deinococcus ruber</name>
    <dbReference type="NCBI Taxonomy" id="1848197"/>
    <lineage>
        <taxon>Bacteria</taxon>
        <taxon>Thermotogati</taxon>
        <taxon>Deinococcota</taxon>
        <taxon>Deinococci</taxon>
        <taxon>Deinococcales</taxon>
        <taxon>Deinococcaceae</taxon>
        <taxon>Deinococcus</taxon>
    </lineage>
</organism>
<reference evidence="9" key="2">
    <citation type="submission" date="2020-09" db="EMBL/GenBank/DDBJ databases">
        <authorList>
            <person name="Sun Q."/>
            <person name="Ohkuma M."/>
        </authorList>
    </citation>
    <scope>NUCLEOTIDE SEQUENCE</scope>
    <source>
        <strain evidence="9">JCM 31311</strain>
    </source>
</reference>
<dbReference type="PRINTS" id="PR00738">
    <property type="entry name" value="GLHYDRLASE20"/>
</dbReference>
<dbReference type="Pfam" id="PF02838">
    <property type="entry name" value="Glyco_hydro_20b"/>
    <property type="match status" value="1"/>
</dbReference>
<dbReference type="SUPFAM" id="SSF55545">
    <property type="entry name" value="beta-N-acetylhexosaminidase-like domain"/>
    <property type="match status" value="1"/>
</dbReference>
<evidence type="ECO:0000256" key="5">
    <source>
        <dbReference type="PIRSR" id="PIRSR625705-1"/>
    </source>
</evidence>
<protein>
    <recommendedName>
        <fullName evidence="11">Beta-N-acetylhexosaminidase</fullName>
    </recommendedName>
</protein>
<feature type="active site" description="Proton donor" evidence="5">
    <location>
        <position position="327"/>
    </location>
</feature>
<dbReference type="AlphaFoldDB" id="A0A918F928"/>
<dbReference type="EMBL" id="BMQL01000025">
    <property type="protein sequence ID" value="GGR20762.1"/>
    <property type="molecule type" value="Genomic_DNA"/>
</dbReference>
<dbReference type="InterPro" id="IPR015882">
    <property type="entry name" value="HEX_bac_N"/>
</dbReference>
<proteinExistence type="inferred from homology"/>
<dbReference type="GO" id="GO:0030203">
    <property type="term" value="P:glycosaminoglycan metabolic process"/>
    <property type="evidence" value="ECO:0007669"/>
    <property type="project" value="TreeGrafter"/>
</dbReference>
<evidence type="ECO:0000256" key="4">
    <source>
        <dbReference type="ARBA" id="ARBA00023295"/>
    </source>
</evidence>
<evidence type="ECO:0000313" key="9">
    <source>
        <dbReference type="EMBL" id="GGR20762.1"/>
    </source>
</evidence>
<keyword evidence="2 6" id="KW-0732">Signal</keyword>
<feature type="domain" description="Glycoside hydrolase family 20 catalytic" evidence="7">
    <location>
        <begin position="241"/>
        <end position="398"/>
    </location>
</feature>
<reference evidence="9" key="1">
    <citation type="journal article" date="2014" name="Int. J. Syst. Evol. Microbiol.">
        <title>Complete genome sequence of Corynebacterium casei LMG S-19264T (=DSM 44701T), isolated from a smear-ripened cheese.</title>
        <authorList>
            <consortium name="US DOE Joint Genome Institute (JGI-PGF)"/>
            <person name="Walter F."/>
            <person name="Albersmeier A."/>
            <person name="Kalinowski J."/>
            <person name="Ruckert C."/>
        </authorList>
    </citation>
    <scope>NUCLEOTIDE SEQUENCE</scope>
    <source>
        <strain evidence="9">JCM 31311</strain>
    </source>
</reference>
<comment type="caution">
    <text evidence="9">The sequence shown here is derived from an EMBL/GenBank/DDBJ whole genome shotgun (WGS) entry which is preliminary data.</text>
</comment>
<feature type="signal peptide" evidence="6">
    <location>
        <begin position="1"/>
        <end position="23"/>
    </location>
</feature>
<name>A0A918F928_9DEIO</name>
<evidence type="ECO:0000256" key="2">
    <source>
        <dbReference type="ARBA" id="ARBA00022729"/>
    </source>
</evidence>
<dbReference type="GO" id="GO:0005975">
    <property type="term" value="P:carbohydrate metabolic process"/>
    <property type="evidence" value="ECO:0007669"/>
    <property type="project" value="InterPro"/>
</dbReference>
<dbReference type="Gene3D" id="3.30.379.10">
    <property type="entry name" value="Chitobiase/beta-hexosaminidase domain 2-like"/>
    <property type="match status" value="1"/>
</dbReference>
<dbReference type="PANTHER" id="PTHR22600:SF26">
    <property type="entry name" value="BETA-N-ACETYLHEXOSAMINIDASE"/>
    <property type="match status" value="1"/>
</dbReference>
<dbReference type="Gene3D" id="3.20.20.80">
    <property type="entry name" value="Glycosidases"/>
    <property type="match status" value="1"/>
</dbReference>
<dbReference type="InterPro" id="IPR025705">
    <property type="entry name" value="Beta_hexosaminidase_sua/sub"/>
</dbReference>
<dbReference type="Proteomes" id="UP000603865">
    <property type="component" value="Unassembled WGS sequence"/>
</dbReference>
<feature type="domain" description="Beta-hexosaminidase bacterial type N-terminal" evidence="8">
    <location>
        <begin position="55"/>
        <end position="183"/>
    </location>
</feature>
<dbReference type="PANTHER" id="PTHR22600">
    <property type="entry name" value="BETA-HEXOSAMINIDASE"/>
    <property type="match status" value="1"/>
</dbReference>
<comment type="similarity">
    <text evidence="1">Belongs to the glycosyl hydrolase 20 family.</text>
</comment>
<evidence type="ECO:0000259" key="7">
    <source>
        <dbReference type="Pfam" id="PF00728"/>
    </source>
</evidence>
<accession>A0A918F928</accession>
<evidence type="ECO:0000256" key="6">
    <source>
        <dbReference type="SAM" id="SignalP"/>
    </source>
</evidence>
<dbReference type="InterPro" id="IPR017853">
    <property type="entry name" value="GH"/>
</dbReference>
<sequence>MRRPVLILLAALLLALPGLPVLAQTQPIQTTPAQTQPSAAARPVPDAQVHAPPTAVTPVPLHASYPAGLLPLAGLGLELRGDAPELGWAARDLRQEWQTRLGLTLGTGGTRRIVIGTRADPVLAAKAQSAGLLSDKPESYALIVDASGATIVGADAAGAYHGAQTLAQLLTAGGLRFARIQDAPAVARRVAMIYLDSSSGVNDALIPLLARLKYNAVLVMSDYVQWDTARAGGYANPQGATKAEAARVADLARTHGLEVIPLIETLSHVNWMFQNGKNLDLVQDPQGQANYAYDTLNPATYDRVILPILREAVEVFHPKVLHIGHDEVRNRDRFPARPNGVAAGFETLYVDDTVRLHDALKSMGVQTMIWHDVAFSDALIGTLPARLPKDIQVAYWNYLPAASYPALTAFKGQGFPLLGAAWADPGNPEAMGQSAAAAGAGYIQTRWTGYFGNPSVWDGAAAQGVAYVRGAQAAWNPATPLPVPAEVTYRDGYQPAPYTAQTGALIDLSPFVTRALKDTDGKGWIGKGAGTDLSALPTGDVRLGDTRFLVSGAVMLRGTRANVQNLPDRVTVPLNRRVRALSFLHTTPWPTPADRDQVGSYVITYDDGSTVVQPLQYSRHLRAWSDTTANSMIPAPAWRGRTADGLDVNLSTLTWVNPSPTKLLRSVTFISDGTAAALAVLGLTTLEGGVAP</sequence>
<dbReference type="GO" id="GO:0004563">
    <property type="term" value="F:beta-N-acetylhexosaminidase activity"/>
    <property type="evidence" value="ECO:0007669"/>
    <property type="project" value="InterPro"/>
</dbReference>
<gene>
    <name evidence="9" type="ORF">GCM10008957_36430</name>
</gene>
<evidence type="ECO:0000256" key="3">
    <source>
        <dbReference type="ARBA" id="ARBA00022801"/>
    </source>
</evidence>
<evidence type="ECO:0000313" key="10">
    <source>
        <dbReference type="Proteomes" id="UP000603865"/>
    </source>
</evidence>
<keyword evidence="4" id="KW-0326">Glycosidase</keyword>
<keyword evidence="10" id="KW-1185">Reference proteome</keyword>
<dbReference type="InterPro" id="IPR029018">
    <property type="entry name" value="Hex-like_dom2"/>
</dbReference>
<evidence type="ECO:0008006" key="11">
    <source>
        <dbReference type="Google" id="ProtNLM"/>
    </source>
</evidence>
<dbReference type="GO" id="GO:0016020">
    <property type="term" value="C:membrane"/>
    <property type="evidence" value="ECO:0007669"/>
    <property type="project" value="TreeGrafter"/>
</dbReference>